<reference evidence="1 2" key="1">
    <citation type="submission" date="2017-11" db="EMBL/GenBank/DDBJ databases">
        <title>Bradyrhizobium forestalis sp. nov., an efficient nitrogen-fixing bacterium isolated from nodules of forest legume species in the Amazon.</title>
        <authorList>
            <person name="Costa E.M."/>
            <person name="Guimaraes A."/>
            <person name="Carvalho T.S."/>
            <person name="Rodrigues T.L."/>
            <person name="Ribeiro P.R.A."/>
            <person name="Lebbe L."/>
            <person name="Willems A."/>
            <person name="Moreira F.M.S."/>
        </authorList>
    </citation>
    <scope>NUCLEOTIDE SEQUENCE [LARGE SCALE GENOMIC DNA]</scope>
    <source>
        <strain evidence="1 2">INPA54B</strain>
    </source>
</reference>
<accession>A0A2M8R310</accession>
<dbReference type="RefSeq" id="WP_100234842.1">
    <property type="nucleotide sequence ID" value="NZ_PGVG01000027.1"/>
</dbReference>
<keyword evidence="2" id="KW-1185">Reference proteome</keyword>
<evidence type="ECO:0000313" key="2">
    <source>
        <dbReference type="Proteomes" id="UP000231194"/>
    </source>
</evidence>
<evidence type="ECO:0000313" key="1">
    <source>
        <dbReference type="EMBL" id="PJG52206.1"/>
    </source>
</evidence>
<dbReference type="OrthoDB" id="8230562at2"/>
<sequence>MKWFARREPADIWDQPIQLPIGDIEAADRIRNICEAARANAEAAGAATPAGNRERERYERAARAAMEIAMKISDDLMRDDAVRRIVDLCIKAGDMKTAQILYRAIQAARIRESMQKDYPELGQ</sequence>
<proteinExistence type="predicted"/>
<dbReference type="EMBL" id="PGVG01000027">
    <property type="protein sequence ID" value="PJG52206.1"/>
    <property type="molecule type" value="Genomic_DNA"/>
</dbReference>
<name>A0A2M8R310_9BRAD</name>
<protein>
    <submittedName>
        <fullName evidence="1">Uncharacterized protein</fullName>
    </submittedName>
</protein>
<gene>
    <name evidence="1" type="ORF">CVM73_27125</name>
</gene>
<comment type="caution">
    <text evidence="1">The sequence shown here is derived from an EMBL/GenBank/DDBJ whole genome shotgun (WGS) entry which is preliminary data.</text>
</comment>
<dbReference type="Proteomes" id="UP000231194">
    <property type="component" value="Unassembled WGS sequence"/>
</dbReference>
<organism evidence="1 2">
    <name type="scientific">Bradyrhizobium forestalis</name>
    <dbReference type="NCBI Taxonomy" id="1419263"/>
    <lineage>
        <taxon>Bacteria</taxon>
        <taxon>Pseudomonadati</taxon>
        <taxon>Pseudomonadota</taxon>
        <taxon>Alphaproteobacteria</taxon>
        <taxon>Hyphomicrobiales</taxon>
        <taxon>Nitrobacteraceae</taxon>
        <taxon>Bradyrhizobium</taxon>
    </lineage>
</organism>
<dbReference type="AlphaFoldDB" id="A0A2M8R310"/>